<dbReference type="SUPFAM" id="SSF161098">
    <property type="entry name" value="MetI-like"/>
    <property type="match status" value="1"/>
</dbReference>
<dbReference type="EMBL" id="JBHSRI010000003">
    <property type="protein sequence ID" value="MFC6038706.1"/>
    <property type="molecule type" value="Genomic_DNA"/>
</dbReference>
<feature type="domain" description="ABC transmembrane type-1" evidence="10">
    <location>
        <begin position="87"/>
        <end position="380"/>
    </location>
</feature>
<dbReference type="NCBIfam" id="TIGR01726">
    <property type="entry name" value="HEQRo_perm_3TM"/>
    <property type="match status" value="1"/>
</dbReference>
<dbReference type="PANTHER" id="PTHR30614:SF37">
    <property type="entry name" value="AMINO-ACID ABC TRANSPORTER PERMEASE PROTEIN YHDX-RELATED"/>
    <property type="match status" value="1"/>
</dbReference>
<evidence type="ECO:0000256" key="9">
    <source>
        <dbReference type="RuleBase" id="RU363032"/>
    </source>
</evidence>
<keyword evidence="5 9" id="KW-0812">Transmembrane</keyword>
<dbReference type="InterPro" id="IPR043429">
    <property type="entry name" value="ArtM/GltK/GlnP/TcyL/YhdX-like"/>
</dbReference>
<proteinExistence type="inferred from homology"/>
<gene>
    <name evidence="11" type="ORF">ACFPYN_04465</name>
</gene>
<evidence type="ECO:0000256" key="8">
    <source>
        <dbReference type="ARBA" id="ARBA00023136"/>
    </source>
</evidence>
<keyword evidence="3 9" id="KW-0813">Transport</keyword>
<dbReference type="InterPro" id="IPR035906">
    <property type="entry name" value="MetI-like_sf"/>
</dbReference>
<feature type="transmembrane region" description="Helical" evidence="9">
    <location>
        <begin position="21"/>
        <end position="43"/>
    </location>
</feature>
<feature type="transmembrane region" description="Helical" evidence="9">
    <location>
        <begin position="214"/>
        <end position="233"/>
    </location>
</feature>
<evidence type="ECO:0000256" key="6">
    <source>
        <dbReference type="ARBA" id="ARBA00022970"/>
    </source>
</evidence>
<comment type="caution">
    <text evidence="11">The sequence shown here is derived from an EMBL/GenBank/DDBJ whole genome shotgun (WGS) entry which is preliminary data.</text>
</comment>
<keyword evidence="7 9" id="KW-1133">Transmembrane helix</keyword>
<dbReference type="Gene3D" id="1.10.3720.10">
    <property type="entry name" value="MetI-like"/>
    <property type="match status" value="1"/>
</dbReference>
<accession>A0ABW1L673</accession>
<feature type="transmembrane region" description="Helical" evidence="9">
    <location>
        <begin position="135"/>
        <end position="153"/>
    </location>
</feature>
<keyword evidence="8 9" id="KW-0472">Membrane</keyword>
<evidence type="ECO:0000313" key="11">
    <source>
        <dbReference type="EMBL" id="MFC6038706.1"/>
    </source>
</evidence>
<evidence type="ECO:0000256" key="5">
    <source>
        <dbReference type="ARBA" id="ARBA00022692"/>
    </source>
</evidence>
<sequence>MKKLSSTTSPPFWRDKRVIPILLQVLFAVLVVLLAAFFFFNALGSLRQMGMSFGYDFLGKMASFDIGDKLIEFSSTDTYGRAFLVGILNTIKVAFIGIILATILGFIVGISRLSSNWLARTVATFYVEIFRNTPLLVQIFIWFYAVFLSFPTIEKSINTLGLFYFSNRGTVIPWFDLTTSSVIWLIFLLIGLFLSFIIWKVRIKQQVETGQRKYPSLWAFGSIVTWLIIPWFFTSQLPLQLSVPVIAGRGFEGGYTIGPGFGALLVALVMYTASYIAEIVRGGILAVSKGQVEAAKALGLKSPTILRLVILPQAIRIIIPPLTSQYLNLIKNSSLAAAVAYQELVGVGITVLSQTGKSVEVISIVILVYLSMSLFTSLLMNIFNKYTQLVER</sequence>
<keyword evidence="6" id="KW-0029">Amino-acid transport</keyword>
<evidence type="ECO:0000256" key="3">
    <source>
        <dbReference type="ARBA" id="ARBA00022448"/>
    </source>
</evidence>
<dbReference type="Pfam" id="PF00528">
    <property type="entry name" value="BPD_transp_1"/>
    <property type="match status" value="1"/>
</dbReference>
<feature type="transmembrane region" description="Helical" evidence="9">
    <location>
        <begin position="253"/>
        <end position="277"/>
    </location>
</feature>
<dbReference type="Proteomes" id="UP001596170">
    <property type="component" value="Unassembled WGS sequence"/>
</dbReference>
<reference evidence="12" key="1">
    <citation type="journal article" date="2019" name="Int. J. Syst. Evol. Microbiol.">
        <title>The Global Catalogue of Microorganisms (GCM) 10K type strain sequencing project: providing services to taxonomists for standard genome sequencing and annotation.</title>
        <authorList>
            <consortium name="The Broad Institute Genomics Platform"/>
            <consortium name="The Broad Institute Genome Sequencing Center for Infectious Disease"/>
            <person name="Wu L."/>
            <person name="Ma J."/>
        </authorList>
    </citation>
    <scope>NUCLEOTIDE SEQUENCE [LARGE SCALE GENOMIC DNA]</scope>
    <source>
        <strain evidence="12">CCUG 54527</strain>
    </source>
</reference>
<comment type="similarity">
    <text evidence="2">Belongs to the binding-protein-dependent transport system permease family. HisMQ subfamily.</text>
</comment>
<name>A0ABW1L673_9BACL</name>
<feature type="transmembrane region" description="Helical" evidence="9">
    <location>
        <begin position="182"/>
        <end position="202"/>
    </location>
</feature>
<dbReference type="PANTHER" id="PTHR30614">
    <property type="entry name" value="MEMBRANE COMPONENT OF AMINO ACID ABC TRANSPORTER"/>
    <property type="match status" value="1"/>
</dbReference>
<organism evidence="11 12">
    <name type="scientific">Paenisporosarcina macmurdoensis</name>
    <dbReference type="NCBI Taxonomy" id="212659"/>
    <lineage>
        <taxon>Bacteria</taxon>
        <taxon>Bacillati</taxon>
        <taxon>Bacillota</taxon>
        <taxon>Bacilli</taxon>
        <taxon>Bacillales</taxon>
        <taxon>Caryophanaceae</taxon>
        <taxon>Paenisporosarcina</taxon>
    </lineage>
</organism>
<feature type="transmembrane region" description="Helical" evidence="9">
    <location>
        <begin position="93"/>
        <end position="114"/>
    </location>
</feature>
<evidence type="ECO:0000256" key="4">
    <source>
        <dbReference type="ARBA" id="ARBA00022475"/>
    </source>
</evidence>
<evidence type="ECO:0000256" key="7">
    <source>
        <dbReference type="ARBA" id="ARBA00022989"/>
    </source>
</evidence>
<evidence type="ECO:0000256" key="1">
    <source>
        <dbReference type="ARBA" id="ARBA00004651"/>
    </source>
</evidence>
<feature type="transmembrane region" description="Helical" evidence="9">
    <location>
        <begin position="361"/>
        <end position="383"/>
    </location>
</feature>
<evidence type="ECO:0000313" key="12">
    <source>
        <dbReference type="Proteomes" id="UP001596170"/>
    </source>
</evidence>
<keyword evidence="4" id="KW-1003">Cell membrane</keyword>
<evidence type="ECO:0000259" key="10">
    <source>
        <dbReference type="PROSITE" id="PS50928"/>
    </source>
</evidence>
<dbReference type="InterPro" id="IPR000515">
    <property type="entry name" value="MetI-like"/>
</dbReference>
<evidence type="ECO:0000256" key="2">
    <source>
        <dbReference type="ARBA" id="ARBA00010072"/>
    </source>
</evidence>
<dbReference type="RefSeq" id="WP_377732777.1">
    <property type="nucleotide sequence ID" value="NZ_JBHSRI010000003.1"/>
</dbReference>
<keyword evidence="12" id="KW-1185">Reference proteome</keyword>
<dbReference type="CDD" id="cd06261">
    <property type="entry name" value="TM_PBP2"/>
    <property type="match status" value="1"/>
</dbReference>
<protein>
    <submittedName>
        <fullName evidence="11">Amino acid ABC transporter permease</fullName>
    </submittedName>
</protein>
<comment type="subcellular location">
    <subcellularLocation>
        <location evidence="1 9">Cell membrane</location>
        <topology evidence="1 9">Multi-pass membrane protein</topology>
    </subcellularLocation>
</comment>
<dbReference type="PROSITE" id="PS50928">
    <property type="entry name" value="ABC_TM1"/>
    <property type="match status" value="1"/>
</dbReference>
<dbReference type="InterPro" id="IPR010065">
    <property type="entry name" value="AA_ABC_transptr_permease_3TM"/>
</dbReference>